<organism evidence="6 7">
    <name type="scientific">Actinomadura rubteroloni</name>
    <dbReference type="NCBI Taxonomy" id="1926885"/>
    <lineage>
        <taxon>Bacteria</taxon>
        <taxon>Bacillati</taxon>
        <taxon>Actinomycetota</taxon>
        <taxon>Actinomycetes</taxon>
        <taxon>Streptosporangiales</taxon>
        <taxon>Thermomonosporaceae</taxon>
        <taxon>Actinomadura</taxon>
    </lineage>
</organism>
<evidence type="ECO:0000256" key="4">
    <source>
        <dbReference type="SAM" id="MobiDB-lite"/>
    </source>
</evidence>
<keyword evidence="7" id="KW-1185">Reference proteome</keyword>
<evidence type="ECO:0000256" key="1">
    <source>
        <dbReference type="ARBA" id="ARBA00008791"/>
    </source>
</evidence>
<evidence type="ECO:0000256" key="3">
    <source>
        <dbReference type="ARBA" id="ARBA00022840"/>
    </source>
</evidence>
<dbReference type="AlphaFoldDB" id="A0A2P4UFN9"/>
<dbReference type="PANTHER" id="PTHR46268:SF27">
    <property type="entry name" value="UNIVERSAL STRESS PROTEIN RV2623"/>
    <property type="match status" value="1"/>
</dbReference>
<evidence type="ECO:0000313" key="6">
    <source>
        <dbReference type="EMBL" id="POM23861.1"/>
    </source>
</evidence>
<evidence type="ECO:0000259" key="5">
    <source>
        <dbReference type="Pfam" id="PF00582"/>
    </source>
</evidence>
<feature type="domain" description="UspA" evidence="5">
    <location>
        <begin position="155"/>
        <end position="287"/>
    </location>
</feature>
<dbReference type="SUPFAM" id="SSF52402">
    <property type="entry name" value="Adenine nucleotide alpha hydrolases-like"/>
    <property type="match status" value="2"/>
</dbReference>
<protein>
    <submittedName>
        <fullName evidence="6">Universal stress protein</fullName>
    </submittedName>
</protein>
<comment type="caution">
    <text evidence="6">The sequence shown here is derived from an EMBL/GenBank/DDBJ whole genome shotgun (WGS) entry which is preliminary data.</text>
</comment>
<name>A0A2P4UFN9_9ACTN</name>
<keyword evidence="2" id="KW-0547">Nucleotide-binding</keyword>
<gene>
    <name evidence="6" type="ORF">BTM25_24870</name>
</gene>
<dbReference type="InterPro" id="IPR014729">
    <property type="entry name" value="Rossmann-like_a/b/a_fold"/>
</dbReference>
<proteinExistence type="inferred from homology"/>
<dbReference type="Gene3D" id="3.40.50.620">
    <property type="entry name" value="HUPs"/>
    <property type="match status" value="2"/>
</dbReference>
<reference evidence="6 7" key="1">
    <citation type="journal article" date="2017" name="Chemistry">
        <title>Isolation, Biosynthesis and Chemical Modifications of Rubterolones A-F: Rare Tropolone Alkaloids from Actinomadura sp. 5-2.</title>
        <authorList>
            <person name="Guo H."/>
            <person name="Benndorf R."/>
            <person name="Leichnitz D."/>
            <person name="Klassen J.L."/>
            <person name="Vollmers J."/>
            <person name="Gorls H."/>
            <person name="Steinacker M."/>
            <person name="Weigel C."/>
            <person name="Dahse H.M."/>
            <person name="Kaster A.K."/>
            <person name="de Beer Z.W."/>
            <person name="Poulsen M."/>
            <person name="Beemelmanns C."/>
        </authorList>
    </citation>
    <scope>NUCLEOTIDE SEQUENCE [LARGE SCALE GENOMIC DNA]</scope>
    <source>
        <strain evidence="6 7">5-2</strain>
    </source>
</reference>
<accession>A0A2P4UFN9</accession>
<sequence>MAGNEHRPVLVGTDGSPGGARAVEWAADDAARRGRELHVLYADGEWPMGVESPPDRPEGRELGDGRNKVIEEACAIAAHRRPDLPVSGEALTADPVRALLAESPRAFETVIGSRGLGGFAGMMLGSVALRVAGRAAGPVVVVRGEKPPEGGHGEVIAGVDLSERTHDVLEYAYDAAELRGARLRIVCGFHAAPSLVASGRFVDIDGVEDSLRAQMSDVRRDFGEQRPKVDVVDVLVRDHPVHALAERSHEADLVVVGARGLGRMRSMLLGSISHGVLHHAHCPVAVVTSRTEPYE</sequence>
<dbReference type="GO" id="GO:0005524">
    <property type="term" value="F:ATP binding"/>
    <property type="evidence" value="ECO:0007669"/>
    <property type="project" value="UniProtKB-KW"/>
</dbReference>
<feature type="region of interest" description="Disordered" evidence="4">
    <location>
        <begin position="1"/>
        <end position="20"/>
    </location>
</feature>
<comment type="similarity">
    <text evidence="1">Belongs to the universal stress protein A family.</text>
</comment>
<feature type="domain" description="UspA" evidence="5">
    <location>
        <begin position="7"/>
        <end position="143"/>
    </location>
</feature>
<dbReference type="Proteomes" id="UP000242367">
    <property type="component" value="Unassembled WGS sequence"/>
</dbReference>
<evidence type="ECO:0000313" key="7">
    <source>
        <dbReference type="Proteomes" id="UP000242367"/>
    </source>
</evidence>
<dbReference type="InterPro" id="IPR006016">
    <property type="entry name" value="UspA"/>
</dbReference>
<evidence type="ECO:0000256" key="2">
    <source>
        <dbReference type="ARBA" id="ARBA00022741"/>
    </source>
</evidence>
<dbReference type="PRINTS" id="PR01438">
    <property type="entry name" value="UNVRSLSTRESS"/>
</dbReference>
<dbReference type="EMBL" id="MTBP01000002">
    <property type="protein sequence ID" value="POM23861.1"/>
    <property type="molecule type" value="Genomic_DNA"/>
</dbReference>
<dbReference type="PANTHER" id="PTHR46268">
    <property type="entry name" value="STRESS RESPONSE PROTEIN NHAX"/>
    <property type="match status" value="1"/>
</dbReference>
<dbReference type="InterPro" id="IPR006015">
    <property type="entry name" value="Universal_stress_UspA"/>
</dbReference>
<dbReference type="RefSeq" id="WP_103563056.1">
    <property type="nucleotide sequence ID" value="NZ_MTBP01000002.1"/>
</dbReference>
<dbReference type="Pfam" id="PF00582">
    <property type="entry name" value="Usp"/>
    <property type="match status" value="2"/>
</dbReference>
<keyword evidence="3" id="KW-0067">ATP-binding</keyword>